<dbReference type="InterPro" id="IPR011650">
    <property type="entry name" value="Peptidase_M20_dimer"/>
</dbReference>
<dbReference type="GO" id="GO:0004180">
    <property type="term" value="F:carboxypeptidase activity"/>
    <property type="evidence" value="ECO:0007669"/>
    <property type="project" value="UniProtKB-KW"/>
</dbReference>
<dbReference type="Proteomes" id="UP001549143">
    <property type="component" value="Unassembled WGS sequence"/>
</dbReference>
<comment type="cofactor">
    <cofactor evidence="1">
        <name>Zn(2+)</name>
        <dbReference type="ChEBI" id="CHEBI:29105"/>
    </cofactor>
</comment>
<keyword evidence="6" id="KW-0121">Carboxypeptidase</keyword>
<keyword evidence="6" id="KW-0645">Protease</keyword>
<keyword evidence="7" id="KW-1185">Reference proteome</keyword>
<dbReference type="InterPro" id="IPR036264">
    <property type="entry name" value="Bact_exopeptidase_dim_dom"/>
</dbReference>
<dbReference type="PANTHER" id="PTHR43808:SF9">
    <property type="entry name" value="BLL0789 PROTEIN"/>
    <property type="match status" value="1"/>
</dbReference>
<evidence type="ECO:0000313" key="7">
    <source>
        <dbReference type="Proteomes" id="UP001549143"/>
    </source>
</evidence>
<dbReference type="PIRSF" id="PIRSF037238">
    <property type="entry name" value="Carboxypeptidase_G2"/>
    <property type="match status" value="1"/>
</dbReference>
<keyword evidence="4" id="KW-0862">Zinc</keyword>
<protein>
    <submittedName>
        <fullName evidence="6">Glutamate carboxypeptidase</fullName>
        <ecNumber evidence="6">3.4.17.11</ecNumber>
    </submittedName>
</protein>
<accession>A0ABV2KMV2</accession>
<gene>
    <name evidence="6" type="ORF">ABID44_002758</name>
</gene>
<name>A0ABV2KMV2_9HYPH</name>
<organism evidence="6 7">
    <name type="scientific">Aquamicrobium ahrensii</name>
    <dbReference type="NCBI Taxonomy" id="469551"/>
    <lineage>
        <taxon>Bacteria</taxon>
        <taxon>Pseudomonadati</taxon>
        <taxon>Pseudomonadota</taxon>
        <taxon>Alphaproteobacteria</taxon>
        <taxon>Hyphomicrobiales</taxon>
        <taxon>Phyllobacteriaceae</taxon>
        <taxon>Aquamicrobium</taxon>
    </lineage>
</organism>
<dbReference type="SUPFAM" id="SSF53187">
    <property type="entry name" value="Zn-dependent exopeptidases"/>
    <property type="match status" value="1"/>
</dbReference>
<dbReference type="InterPro" id="IPR002933">
    <property type="entry name" value="Peptidase_M20"/>
</dbReference>
<proteinExistence type="predicted"/>
<keyword evidence="2" id="KW-0479">Metal-binding</keyword>
<dbReference type="CDD" id="cd03885">
    <property type="entry name" value="M20_CPDG2"/>
    <property type="match status" value="1"/>
</dbReference>
<comment type="caution">
    <text evidence="6">The sequence shown here is derived from an EMBL/GenBank/DDBJ whole genome shotgun (WGS) entry which is preliminary data.</text>
</comment>
<dbReference type="Pfam" id="PF01546">
    <property type="entry name" value="Peptidase_M20"/>
    <property type="match status" value="1"/>
</dbReference>
<dbReference type="InterPro" id="IPR001261">
    <property type="entry name" value="ArgE/DapE_CS"/>
</dbReference>
<evidence type="ECO:0000256" key="4">
    <source>
        <dbReference type="ARBA" id="ARBA00022833"/>
    </source>
</evidence>
<dbReference type="EMBL" id="JBEPMN010000011">
    <property type="protein sequence ID" value="MET3662420.1"/>
    <property type="molecule type" value="Genomic_DNA"/>
</dbReference>
<reference evidence="6 7" key="1">
    <citation type="submission" date="2024-06" db="EMBL/GenBank/DDBJ databases">
        <title>Genomic Encyclopedia of Type Strains, Phase IV (KMG-IV): sequencing the most valuable type-strain genomes for metagenomic binning, comparative biology and taxonomic classification.</title>
        <authorList>
            <person name="Goeker M."/>
        </authorList>
    </citation>
    <scope>NUCLEOTIDE SEQUENCE [LARGE SCALE GENOMIC DNA]</scope>
    <source>
        <strain evidence="6 7">DSM 19730</strain>
    </source>
</reference>
<dbReference type="EC" id="3.4.17.11" evidence="6"/>
<evidence type="ECO:0000313" key="6">
    <source>
        <dbReference type="EMBL" id="MET3662420.1"/>
    </source>
</evidence>
<evidence type="ECO:0000256" key="1">
    <source>
        <dbReference type="ARBA" id="ARBA00001947"/>
    </source>
</evidence>
<sequence>MTSEKMLAGWFDTRRMAMIELLRDLVNTDSHTHDKQGVDAVTGQIQHFLDSCGMETRLVEQEVAGNFLHADLRPSGSNVAPVLLMGHCDTVFPKGEAARRPFHIADGRAYGPGVADMKGGLVINAFVLAALKAHVPEGLPVCALFTSDEEIASPVSRHEIAKTTRHARVVFNAEPGRPSGNVTVGRKGGIFMRMDVEGRGAHSGSHFTHGISAIEALARKTIELHALTDLETGVTVNVGVVEGGLTLNTVAPSARAEFELRYVDDRHRDDYMARIERIIATEHVPGSSARLTITGEFLPLIQTAASKAIYEVYDAAASTLGVHFGEEFSGGCSDAGIPCSLGVPTICGTGPVGGGAHTVEEYIEIDTLITRAQTLALAVLRIAERA</sequence>
<dbReference type="InterPro" id="IPR050072">
    <property type="entry name" value="Peptidase_M20A"/>
</dbReference>
<dbReference type="Pfam" id="PF07687">
    <property type="entry name" value="M20_dimer"/>
    <property type="match status" value="1"/>
</dbReference>
<evidence type="ECO:0000259" key="5">
    <source>
        <dbReference type="Pfam" id="PF07687"/>
    </source>
</evidence>
<dbReference type="Gene3D" id="3.40.630.10">
    <property type="entry name" value="Zn peptidases"/>
    <property type="match status" value="1"/>
</dbReference>
<dbReference type="RefSeq" id="WP_354152271.1">
    <property type="nucleotide sequence ID" value="NZ_JBEPMN010000011.1"/>
</dbReference>
<dbReference type="Gene3D" id="3.30.70.360">
    <property type="match status" value="1"/>
</dbReference>
<evidence type="ECO:0000256" key="2">
    <source>
        <dbReference type="ARBA" id="ARBA00022723"/>
    </source>
</evidence>
<feature type="domain" description="Peptidase M20 dimerisation" evidence="5">
    <location>
        <begin position="184"/>
        <end position="285"/>
    </location>
</feature>
<dbReference type="SUPFAM" id="SSF55031">
    <property type="entry name" value="Bacterial exopeptidase dimerisation domain"/>
    <property type="match status" value="1"/>
</dbReference>
<dbReference type="PROSITE" id="PS00758">
    <property type="entry name" value="ARGE_DAPE_CPG2_1"/>
    <property type="match status" value="1"/>
</dbReference>
<evidence type="ECO:0000256" key="3">
    <source>
        <dbReference type="ARBA" id="ARBA00022801"/>
    </source>
</evidence>
<dbReference type="InterPro" id="IPR017150">
    <property type="entry name" value="Pept_M20_glutamate_carboxypep"/>
</dbReference>
<dbReference type="PANTHER" id="PTHR43808">
    <property type="entry name" value="ACETYLORNITHINE DEACETYLASE"/>
    <property type="match status" value="1"/>
</dbReference>
<keyword evidence="3 6" id="KW-0378">Hydrolase</keyword>